<evidence type="ECO:0000313" key="3">
    <source>
        <dbReference type="Proteomes" id="UP000675880"/>
    </source>
</evidence>
<reference evidence="2 3" key="1">
    <citation type="submission" date="2021-02" db="EMBL/GenBank/DDBJ databases">
        <authorList>
            <person name="Han P."/>
        </authorList>
    </citation>
    <scope>NUCLEOTIDE SEQUENCE [LARGE SCALE GENOMIC DNA]</scope>
    <source>
        <strain evidence="2">Candidatus Nitrospira sp. ZN2</strain>
    </source>
</reference>
<accession>A0ABM8RW58</accession>
<dbReference type="EMBL" id="CAJNBJ010000017">
    <property type="protein sequence ID" value="CAE6775085.1"/>
    <property type="molecule type" value="Genomic_DNA"/>
</dbReference>
<protein>
    <submittedName>
        <fullName evidence="2">Uncharacterized protein</fullName>
    </submittedName>
</protein>
<dbReference type="InterPro" id="IPR007712">
    <property type="entry name" value="RelE/ParE_toxin"/>
</dbReference>
<organism evidence="2 3">
    <name type="scientific">Nitrospira defluvii</name>
    <dbReference type="NCBI Taxonomy" id="330214"/>
    <lineage>
        <taxon>Bacteria</taxon>
        <taxon>Pseudomonadati</taxon>
        <taxon>Nitrospirota</taxon>
        <taxon>Nitrospiria</taxon>
        <taxon>Nitrospirales</taxon>
        <taxon>Nitrospiraceae</taxon>
        <taxon>Nitrospira</taxon>
    </lineage>
</organism>
<proteinExistence type="predicted"/>
<dbReference type="InterPro" id="IPR035093">
    <property type="entry name" value="RelE/ParE_toxin_dom_sf"/>
</dbReference>
<dbReference type="Pfam" id="PF05016">
    <property type="entry name" value="ParE_toxin"/>
    <property type="match status" value="1"/>
</dbReference>
<dbReference type="Proteomes" id="UP000675880">
    <property type="component" value="Unassembled WGS sequence"/>
</dbReference>
<name>A0ABM8RW58_9BACT</name>
<sequence length="41" mass="5094">MKGYKDMWRIRIGDWRVVYLIDETVKLVSIVRIAHRREVYE</sequence>
<keyword evidence="3" id="KW-1185">Reference proteome</keyword>
<dbReference type="Gene3D" id="3.30.2310.20">
    <property type="entry name" value="RelE-like"/>
    <property type="match status" value="1"/>
</dbReference>
<comment type="caution">
    <text evidence="2">The sequence shown here is derived from an EMBL/GenBank/DDBJ whole genome shotgun (WGS) entry which is preliminary data.</text>
</comment>
<evidence type="ECO:0000256" key="1">
    <source>
        <dbReference type="ARBA" id="ARBA00022649"/>
    </source>
</evidence>
<keyword evidence="1" id="KW-1277">Toxin-antitoxin system</keyword>
<gene>
    <name evidence="2" type="ORF">NSPZN2_40478</name>
</gene>
<dbReference type="SUPFAM" id="SSF143011">
    <property type="entry name" value="RelE-like"/>
    <property type="match status" value="1"/>
</dbReference>
<evidence type="ECO:0000313" key="2">
    <source>
        <dbReference type="EMBL" id="CAE6775085.1"/>
    </source>
</evidence>